<gene>
    <name evidence="3" type="ORF">DNG_06290</name>
</gene>
<dbReference type="Gene3D" id="3.40.50.2000">
    <property type="entry name" value="Glycogen Phosphorylase B"/>
    <property type="match status" value="2"/>
</dbReference>
<dbReference type="EMBL" id="ONZQ02000008">
    <property type="protein sequence ID" value="SPO03607.1"/>
    <property type="molecule type" value="Genomic_DNA"/>
</dbReference>
<dbReference type="InterPro" id="IPR010610">
    <property type="entry name" value="EryCIII-like_C"/>
</dbReference>
<keyword evidence="4" id="KW-1185">Reference proteome</keyword>
<accession>A0AAE8MZQ3</accession>
<feature type="domain" description="Erythromycin biosynthesis protein CIII-like C-terminal" evidence="2">
    <location>
        <begin position="344"/>
        <end position="446"/>
    </location>
</feature>
<evidence type="ECO:0000313" key="3">
    <source>
        <dbReference type="EMBL" id="SPO03607.1"/>
    </source>
</evidence>
<sequence length="464" mass="50600">MAATPTTLSPQPKPLLIFAAPSAYGHTAHLLPHAAHLTSRGYEVYFLGGPQFASAIARTGATFVETPNTWPPEALSDSANVPPGQTPFLWEQRRLFVDSAPLAARSLAALLEDVRARHPRREVVIIEEMLFMGTWPFVLGAPLPRGYDRFPRVISFSSFPIWVSSRDTAPFGAGLPPDSSAEGRERNVRLYEALEAEQSSLMDHANAIYVSLGATEKIATHRNGDGMVPSMLDVWAGRPAVTVYPCSPSLEYHRSDLPPNTRFIGGAPRPDLGPSTVLPGWWGELLANKSAEGPEKKKVVFVTQGTVVSNFDNLVKPVLEGLADREDVLVVAVLGARGATLGDFDTPRNARVQDYLLYHAVLPFADVFISNGGYGGFMQAVMYGVPMVLAGTTQDKAEVSMRGEWAGIAVNLRTDTPTREAVRAGVDWVLGDTRFKTRAREIRRENEELNSLGRLEEIIAEVAE</sequence>
<protein>
    <submittedName>
        <fullName evidence="3">Related to N-glycosyltransferase</fullName>
    </submittedName>
</protein>
<evidence type="ECO:0000313" key="4">
    <source>
        <dbReference type="Proteomes" id="UP001187682"/>
    </source>
</evidence>
<dbReference type="InterPro" id="IPR002213">
    <property type="entry name" value="UDP_glucos_trans"/>
</dbReference>
<dbReference type="Proteomes" id="UP001187682">
    <property type="component" value="Unassembled WGS sequence"/>
</dbReference>
<name>A0AAE8MZQ3_9PEZI</name>
<reference evidence="3" key="1">
    <citation type="submission" date="2018-03" db="EMBL/GenBank/DDBJ databases">
        <authorList>
            <person name="Guldener U."/>
        </authorList>
    </citation>
    <scope>NUCLEOTIDE SEQUENCE</scope>
</reference>
<dbReference type="GO" id="GO:0008194">
    <property type="term" value="F:UDP-glycosyltransferase activity"/>
    <property type="evidence" value="ECO:0007669"/>
    <property type="project" value="InterPro"/>
</dbReference>
<organism evidence="3 4">
    <name type="scientific">Cephalotrichum gorgonifer</name>
    <dbReference type="NCBI Taxonomy" id="2041049"/>
    <lineage>
        <taxon>Eukaryota</taxon>
        <taxon>Fungi</taxon>
        <taxon>Dikarya</taxon>
        <taxon>Ascomycota</taxon>
        <taxon>Pezizomycotina</taxon>
        <taxon>Sordariomycetes</taxon>
        <taxon>Hypocreomycetidae</taxon>
        <taxon>Microascales</taxon>
        <taxon>Microascaceae</taxon>
        <taxon>Cephalotrichum</taxon>
    </lineage>
</organism>
<dbReference type="AlphaFoldDB" id="A0AAE8MZQ3"/>
<evidence type="ECO:0000256" key="1">
    <source>
        <dbReference type="ARBA" id="ARBA00022679"/>
    </source>
</evidence>
<dbReference type="SUPFAM" id="SSF53756">
    <property type="entry name" value="UDP-Glycosyltransferase/glycogen phosphorylase"/>
    <property type="match status" value="1"/>
</dbReference>
<dbReference type="Pfam" id="PF06722">
    <property type="entry name" value="EryCIII-like_C"/>
    <property type="match status" value="1"/>
</dbReference>
<dbReference type="PANTHER" id="PTHR21015">
    <property type="entry name" value="UDP-N-ACETYLGLUCOSAMINE--N-ACETYLMURAMYL-(PENTAPEPTIDE) PYROPHOSPHORYL-UNDECAPRENOL N-ACETYLGLUCOSAMINE TRANSFERASE 1"/>
    <property type="match status" value="1"/>
</dbReference>
<dbReference type="GO" id="GO:0016758">
    <property type="term" value="F:hexosyltransferase activity"/>
    <property type="evidence" value="ECO:0007669"/>
    <property type="project" value="UniProtKB-ARBA"/>
</dbReference>
<dbReference type="CDD" id="cd03784">
    <property type="entry name" value="GT1_Gtf-like"/>
    <property type="match status" value="1"/>
</dbReference>
<keyword evidence="1" id="KW-0808">Transferase</keyword>
<dbReference type="PANTHER" id="PTHR21015:SF22">
    <property type="entry name" value="GLYCOSYLTRANSFERASE"/>
    <property type="match status" value="1"/>
</dbReference>
<evidence type="ECO:0000259" key="2">
    <source>
        <dbReference type="Pfam" id="PF06722"/>
    </source>
</evidence>
<comment type="caution">
    <text evidence="3">The sequence shown here is derived from an EMBL/GenBank/DDBJ whole genome shotgun (WGS) entry which is preliminary data.</text>
</comment>
<proteinExistence type="predicted"/>